<dbReference type="PANTHER" id="PTHR33794:SF1">
    <property type="entry name" value="BACILLOLYSIN"/>
    <property type="match status" value="1"/>
</dbReference>
<name>A0A1T3NRR9_9ACTN</name>
<evidence type="ECO:0000256" key="1">
    <source>
        <dbReference type="ARBA" id="ARBA00022670"/>
    </source>
</evidence>
<dbReference type="InterPro" id="IPR050728">
    <property type="entry name" value="Zinc_Metalloprotease_M4"/>
</dbReference>
<dbReference type="InterPro" id="IPR027268">
    <property type="entry name" value="Peptidase_M4/M1_CTD_sf"/>
</dbReference>
<keyword evidence="4" id="KW-0862">Zinc</keyword>
<accession>A0A1T3NRR9</accession>
<dbReference type="InterPro" id="IPR013856">
    <property type="entry name" value="Peptidase_M4_domain"/>
</dbReference>
<dbReference type="GO" id="GO:0004222">
    <property type="term" value="F:metalloendopeptidase activity"/>
    <property type="evidence" value="ECO:0007669"/>
    <property type="project" value="InterPro"/>
</dbReference>
<evidence type="ECO:0000313" key="8">
    <source>
        <dbReference type="EMBL" id="OPC79400.1"/>
    </source>
</evidence>
<dbReference type="Gene3D" id="3.10.170.10">
    <property type="match status" value="1"/>
</dbReference>
<keyword evidence="2" id="KW-0479">Metal-binding</keyword>
<evidence type="ECO:0000313" key="9">
    <source>
        <dbReference type="Proteomes" id="UP000190037"/>
    </source>
</evidence>
<evidence type="ECO:0000259" key="6">
    <source>
        <dbReference type="Pfam" id="PF01447"/>
    </source>
</evidence>
<sequence length="392" mass="42128">MTAAGLDRAPTGCERVARATNPPSTRGDRMHRTTLTIGSCLALVIALLLGTTQSSNADRLRSTPAAALVSGTGHGAWNGPDPLAIDTTGTGGSYSLRDPNRFNLLCKSYRTGNVYTKSVNDWGDGNPTRLETACVDAMWAAQKQFDMFRNWLGRNGQNAQGGAWPLRVGLPDVGLYWNSTSKTIDIGHTGPTYDTWVTQMDLVGREYGHAVDETAPGWPFRDPGLAEGFADIMGTLTEAYANEPLPYDEPDYLIGEKVNLLGTGPLRFMYDPSLAGHENCYSSAIPTMEEYRASGVLNHWFYLLAEGSSPGGGKPTSPTCNNSTVTGVGIRMAGKVVHQALQMRVKGTGYGRERLLTLAAAKQLDPTCVVFRATQAAWNAVRVPVGPDPLCP</sequence>
<feature type="domain" description="Peptidase M4" evidence="6">
    <location>
        <begin position="71"/>
        <end position="211"/>
    </location>
</feature>
<comment type="caution">
    <text evidence="8">The sequence shown here is derived from an EMBL/GenBank/DDBJ whole genome shotgun (WGS) entry which is preliminary data.</text>
</comment>
<dbReference type="Pfam" id="PF01447">
    <property type="entry name" value="Peptidase_M4"/>
    <property type="match status" value="1"/>
</dbReference>
<proteinExistence type="predicted"/>
<dbReference type="Gene3D" id="1.10.390.10">
    <property type="entry name" value="Neutral Protease Domain 2"/>
    <property type="match status" value="1"/>
</dbReference>
<gene>
    <name evidence="8" type="ORF">B4N89_35800</name>
</gene>
<organism evidence="8 9">
    <name type="scientific">Embleya scabrispora</name>
    <dbReference type="NCBI Taxonomy" id="159449"/>
    <lineage>
        <taxon>Bacteria</taxon>
        <taxon>Bacillati</taxon>
        <taxon>Actinomycetota</taxon>
        <taxon>Actinomycetes</taxon>
        <taxon>Kitasatosporales</taxon>
        <taxon>Streptomycetaceae</taxon>
        <taxon>Embleya</taxon>
    </lineage>
</organism>
<evidence type="ECO:0000256" key="3">
    <source>
        <dbReference type="ARBA" id="ARBA00022801"/>
    </source>
</evidence>
<dbReference type="Pfam" id="PF02868">
    <property type="entry name" value="Peptidase_M4_C"/>
    <property type="match status" value="1"/>
</dbReference>
<dbReference type="Proteomes" id="UP000190037">
    <property type="component" value="Unassembled WGS sequence"/>
</dbReference>
<evidence type="ECO:0008006" key="10">
    <source>
        <dbReference type="Google" id="ProtNLM"/>
    </source>
</evidence>
<dbReference type="OrthoDB" id="291295at2"/>
<keyword evidence="9" id="KW-1185">Reference proteome</keyword>
<dbReference type="AlphaFoldDB" id="A0A1T3NRR9"/>
<dbReference type="GO" id="GO:0046872">
    <property type="term" value="F:metal ion binding"/>
    <property type="evidence" value="ECO:0007669"/>
    <property type="project" value="UniProtKB-KW"/>
</dbReference>
<dbReference type="EMBL" id="MWQN01000002">
    <property type="protein sequence ID" value="OPC79400.1"/>
    <property type="molecule type" value="Genomic_DNA"/>
</dbReference>
<keyword evidence="5" id="KW-0482">Metalloprotease</keyword>
<feature type="domain" description="Peptidase M4 C-terminal" evidence="7">
    <location>
        <begin position="224"/>
        <end position="383"/>
    </location>
</feature>
<keyword evidence="1" id="KW-0645">Protease</keyword>
<keyword evidence="3" id="KW-0378">Hydrolase</keyword>
<dbReference type="SUPFAM" id="SSF55486">
    <property type="entry name" value="Metalloproteases ('zincins'), catalytic domain"/>
    <property type="match status" value="1"/>
</dbReference>
<reference evidence="8 9" key="1">
    <citation type="submission" date="2017-03" db="EMBL/GenBank/DDBJ databases">
        <title>Draft genome sequence of Streptomyces scabrisporus NF3, endophyte isolated from Amphipterygium adstringens.</title>
        <authorList>
            <person name="Vazquez M."/>
            <person name="Ceapa C.D."/>
            <person name="Rodriguez Luna D."/>
            <person name="Sanchez Esquivel S."/>
        </authorList>
    </citation>
    <scope>NUCLEOTIDE SEQUENCE [LARGE SCALE GENOMIC DNA]</scope>
    <source>
        <strain evidence="8 9">NF3</strain>
    </source>
</reference>
<dbReference type="InterPro" id="IPR001570">
    <property type="entry name" value="Peptidase_M4_C_domain"/>
</dbReference>
<evidence type="ECO:0000256" key="4">
    <source>
        <dbReference type="ARBA" id="ARBA00022833"/>
    </source>
</evidence>
<dbReference type="PANTHER" id="PTHR33794">
    <property type="entry name" value="BACILLOLYSIN"/>
    <property type="match status" value="1"/>
</dbReference>
<evidence type="ECO:0000259" key="7">
    <source>
        <dbReference type="Pfam" id="PF02868"/>
    </source>
</evidence>
<dbReference type="STRING" id="159449.B4N89_35800"/>
<evidence type="ECO:0000256" key="2">
    <source>
        <dbReference type="ARBA" id="ARBA00022723"/>
    </source>
</evidence>
<evidence type="ECO:0000256" key="5">
    <source>
        <dbReference type="ARBA" id="ARBA00023049"/>
    </source>
</evidence>
<protein>
    <recommendedName>
        <fullName evidence="10">Peptidase M4 C-terminal domain-containing protein</fullName>
    </recommendedName>
</protein>
<dbReference type="GO" id="GO:0006508">
    <property type="term" value="P:proteolysis"/>
    <property type="evidence" value="ECO:0007669"/>
    <property type="project" value="UniProtKB-KW"/>
</dbReference>